<evidence type="ECO:0000256" key="5">
    <source>
        <dbReference type="ARBA" id="ARBA00032092"/>
    </source>
</evidence>
<protein>
    <recommendedName>
        <fullName evidence="3">UMP kinase</fullName>
        <ecNumber evidence="3">2.7.4.22</ecNumber>
    </recommendedName>
    <alternativeName>
        <fullName evidence="5">Uridine monophosphate kinase</fullName>
    </alternativeName>
</protein>
<sequence length="296" mass="31733">MYGEMKAIHSSVGQHPSSLRATSPSDNALLAGHLKCNYARYTPSTSTVTYNLKSKPQQNLKWRRVVFKISGSALVGNCHNIDPKIAREVASACRLGMEVAIVLGGRNFFCGDSWLSDTGFDRPTTYQIGMMATVMNSILLQSALEKLEIKTRVQSAFALPEVDEPYSRQRAIRYLEKGRVVIFGGIGAGTGNPLFTTDAAAAIRASELNADAMVKGVSVNGIYDSHSGNGHVVPEHISYREAVSGNFTSMDTMAITYCEENGISVVVFNLLEPGNISSALCGGQVGTLIDQSGGIS</sequence>
<dbReference type="GO" id="GO:0006225">
    <property type="term" value="P:UDP biosynthetic process"/>
    <property type="evidence" value="ECO:0007669"/>
    <property type="project" value="TreeGrafter"/>
</dbReference>
<dbReference type="PANTHER" id="PTHR42833">
    <property type="entry name" value="URIDYLATE KINASE"/>
    <property type="match status" value="1"/>
</dbReference>
<dbReference type="InterPro" id="IPR001048">
    <property type="entry name" value="Asp/Glu/Uridylate_kinase"/>
</dbReference>
<keyword evidence="8" id="KW-1185">Reference proteome</keyword>
<dbReference type="GO" id="GO:0005737">
    <property type="term" value="C:cytoplasm"/>
    <property type="evidence" value="ECO:0007669"/>
    <property type="project" value="InterPro"/>
</dbReference>
<dbReference type="InterPro" id="IPR036393">
    <property type="entry name" value="AceGlu_kinase-like_sf"/>
</dbReference>
<feature type="domain" description="Aspartate/glutamate/uridylate kinase" evidence="6">
    <location>
        <begin position="64"/>
        <end position="269"/>
    </location>
</feature>
<gene>
    <name evidence="7" type="ORF">WN944_018683</name>
</gene>
<dbReference type="EC" id="2.7.4.22" evidence="3"/>
<evidence type="ECO:0000259" key="6">
    <source>
        <dbReference type="Pfam" id="PF00696"/>
    </source>
</evidence>
<name>A0AAP0LUV0_9ROSI</name>
<keyword evidence="4" id="KW-0665">Pyrimidine biosynthesis</keyword>
<evidence type="ECO:0000256" key="1">
    <source>
        <dbReference type="ARBA" id="ARBA00004791"/>
    </source>
</evidence>
<dbReference type="AlphaFoldDB" id="A0AAP0LUV0"/>
<dbReference type="SUPFAM" id="SSF53633">
    <property type="entry name" value="Carbamate kinase-like"/>
    <property type="match status" value="1"/>
</dbReference>
<accession>A0AAP0LUV0</accession>
<evidence type="ECO:0000313" key="7">
    <source>
        <dbReference type="EMBL" id="KAK9187291.1"/>
    </source>
</evidence>
<comment type="pathway">
    <text evidence="1">Pyrimidine metabolism; CTP biosynthesis via de novo pathway; UDP from UMP (UMPK route): step 1/1.</text>
</comment>
<comment type="caution">
    <text evidence="7">The sequence shown here is derived from an EMBL/GenBank/DDBJ whole genome shotgun (WGS) entry which is preliminary data.</text>
</comment>
<organism evidence="7 8">
    <name type="scientific">Citrus x changshan-huyou</name>
    <dbReference type="NCBI Taxonomy" id="2935761"/>
    <lineage>
        <taxon>Eukaryota</taxon>
        <taxon>Viridiplantae</taxon>
        <taxon>Streptophyta</taxon>
        <taxon>Embryophyta</taxon>
        <taxon>Tracheophyta</taxon>
        <taxon>Spermatophyta</taxon>
        <taxon>Magnoliopsida</taxon>
        <taxon>eudicotyledons</taxon>
        <taxon>Gunneridae</taxon>
        <taxon>Pentapetalae</taxon>
        <taxon>rosids</taxon>
        <taxon>malvids</taxon>
        <taxon>Sapindales</taxon>
        <taxon>Rutaceae</taxon>
        <taxon>Aurantioideae</taxon>
        <taxon>Citrus</taxon>
    </lineage>
</organism>
<evidence type="ECO:0000313" key="8">
    <source>
        <dbReference type="Proteomes" id="UP001428341"/>
    </source>
</evidence>
<dbReference type="EMBL" id="JBCGBO010000007">
    <property type="protein sequence ID" value="KAK9187291.1"/>
    <property type="molecule type" value="Genomic_DNA"/>
</dbReference>
<comment type="similarity">
    <text evidence="2">Belongs to the UMP kinase family.</text>
</comment>
<dbReference type="GO" id="GO:0033862">
    <property type="term" value="F:UMP kinase activity"/>
    <property type="evidence" value="ECO:0007669"/>
    <property type="project" value="UniProtKB-EC"/>
</dbReference>
<dbReference type="PANTHER" id="PTHR42833:SF7">
    <property type="entry name" value="UMP KINASE"/>
    <property type="match status" value="1"/>
</dbReference>
<dbReference type="InterPro" id="IPR015963">
    <property type="entry name" value="Uridylate_kinase_bac"/>
</dbReference>
<dbReference type="Gene3D" id="3.40.1160.10">
    <property type="entry name" value="Acetylglutamate kinase-like"/>
    <property type="match status" value="1"/>
</dbReference>
<evidence type="ECO:0000256" key="4">
    <source>
        <dbReference type="ARBA" id="ARBA00022975"/>
    </source>
</evidence>
<dbReference type="CDD" id="cd04254">
    <property type="entry name" value="AAK_UMPK-PyrH-Ec"/>
    <property type="match status" value="1"/>
</dbReference>
<proteinExistence type="inferred from homology"/>
<dbReference type="Pfam" id="PF00696">
    <property type="entry name" value="AA_kinase"/>
    <property type="match status" value="1"/>
</dbReference>
<reference evidence="7 8" key="1">
    <citation type="submission" date="2024-05" db="EMBL/GenBank/DDBJ databases">
        <title>Haplotype-resolved chromosome-level genome assembly of Huyou (Citrus changshanensis).</title>
        <authorList>
            <person name="Miao C."/>
            <person name="Chen W."/>
            <person name="Wu Y."/>
            <person name="Wang L."/>
            <person name="Zhao S."/>
            <person name="Grierson D."/>
            <person name="Xu C."/>
            <person name="Chen K."/>
        </authorList>
    </citation>
    <scope>NUCLEOTIDE SEQUENCE [LARGE SCALE GENOMIC DNA]</scope>
    <source>
        <strain evidence="7">01-14</strain>
        <tissue evidence="7">Leaf</tissue>
    </source>
</reference>
<dbReference type="Proteomes" id="UP001428341">
    <property type="component" value="Unassembled WGS sequence"/>
</dbReference>
<evidence type="ECO:0000256" key="3">
    <source>
        <dbReference type="ARBA" id="ARBA00012899"/>
    </source>
</evidence>
<evidence type="ECO:0000256" key="2">
    <source>
        <dbReference type="ARBA" id="ARBA00007614"/>
    </source>
</evidence>